<sequence length="1404" mass="149798">MSGANSIPEPPLIIPFLPDGQAAGALPTSPVRVAAWSTASKSGSTKRLALAGADNTVWIISSEVGAPSLLVPPDLSLSDALTPGSRPMTPRSSSTSSGGTVQKRPRALSSTSSVLTATSLRRVLSPTGSTAAVIPTSQVSAAVATPSRPDGHTHRASASIAGRSELIQQLREQAELPTDEYSGLSLGLSGIARRSISGLSPKEEQDGAVTPKSISSESSGRIASIAGSFTRTAEDECAQREAKSKIQEMEVDRAMALNEAEDAREVEEARQLKAAEPRMTAATAHATPRLEPKAKEEPVRIVLPEPGRGSIVDLAVLEEVNELVVLRDVGLLDVITLSTLQLITHVSLDHAAPPTATGDANRTPRLAPSWLWRSVHLAAREEGALLVASGEPWPSPWPSPNGDVTRVAMLAIPSHACVANLDLPGVGDVGVASNGEASYLLHCTPTSVMSYRLTFPNTPPPSGTSTPHAGLGSSPSATSALHRSEPTRRGGALGGIRFPRSSTYDGAQSGLAKFLAARRTAKKADLIEKHTPAGVDEGVEVQRDGGGHWRSIRLHDNGQGVGLGDGHVEAFEFDGTKLTVRGSLFVPHGIGKDVVFTSGWHDVCIVTDSDTVAVYSRDGPLQTCQHWTLRKTFKGHEAYLSAGVLYTVTDSTVSNYSLGSLEHRTEAKLVAPTAGTHICPKGADTLYVATSDGSVSKQTPSDYLHGVPPKESSESDSGAAVTYSTIISSEHATGGSFFAAGDEDGGLRLWDADTLRLRASMTLFDTPVRSVTLLKMEEAETLLGSLLVTSTCGSVSVVCLKELQQLFLIPAARAPLTKIYIGGDKVGGDKILLAYEIQKARVWNVETGEFRRSTGLDAADDMLNEGDWAEVQFQAAPPLDSPVSKVVGPLPRHSDLGRLLQLDLRVLGQWLASRGSESPLPALRGLLSSFLTFGINPAIDEVCIDNLGITPPSKPIAVGWEGPHATATVVFTSATGVWRVSPTTTCLRQLAIVSLLRPFLDSPEHEQWAADVIAFYAASLPDDALEADAQLFAAFYFDSAFDVHQAARMLFGVRLSRMSNEEIEALVSKWQDKLPANTDPSGRQSNASARALTILGGIALHRFEMLSPGALKAVSESVAYYLNDPDHTHVGLAIELCARAFSILQTYVDPMDLLRRLFFLSTHNEIGPNMAAQARLAVLYVASSNAPLFMSTLSMDILDAKTIEGRMSIMKLCVFMARKRPALLENGLPRIAESVVKSLDPNIGKMRDDVWEAATVILNELVQAFTTIDFHAGTQKLVVGTNEGAVIMYDLKTASRLYVLEPHKRSVSGVSFSPDGRRLVTVSLDECDSTVWKIGSSISGFFNVGGPPRQGGRAGQPYRRFSIFRAGSTPMEDTGALSDVRIEWPAPRTARISIKETALTYETT</sequence>
<evidence type="ECO:0000256" key="3">
    <source>
        <dbReference type="SAM" id="MobiDB-lite"/>
    </source>
</evidence>
<keyword evidence="5" id="KW-1185">Reference proteome</keyword>
<dbReference type="SUPFAM" id="SSF50998">
    <property type="entry name" value="Quinoprotein alcohol dehydrogenase-like"/>
    <property type="match status" value="1"/>
</dbReference>
<dbReference type="KEGG" id="ccac:CcaHIS019_0310680"/>
<dbReference type="PANTHER" id="PTHR44099:SF4">
    <property type="entry name" value="RABCONNECTIN-3B, ISOFORM A"/>
    <property type="match status" value="1"/>
</dbReference>
<organism evidence="4 5">
    <name type="scientific">Cutaneotrichosporon cavernicola</name>
    <dbReference type="NCBI Taxonomy" id="279322"/>
    <lineage>
        <taxon>Eukaryota</taxon>
        <taxon>Fungi</taxon>
        <taxon>Dikarya</taxon>
        <taxon>Basidiomycota</taxon>
        <taxon>Agaricomycotina</taxon>
        <taxon>Tremellomycetes</taxon>
        <taxon>Trichosporonales</taxon>
        <taxon>Trichosporonaceae</taxon>
        <taxon>Cutaneotrichosporon</taxon>
    </lineage>
</organism>
<feature type="coiled-coil region" evidence="2">
    <location>
        <begin position="239"/>
        <end position="266"/>
    </location>
</feature>
<evidence type="ECO:0000256" key="2">
    <source>
        <dbReference type="SAM" id="Coils"/>
    </source>
</evidence>
<dbReference type="InterPro" id="IPR001680">
    <property type="entry name" value="WD40_rpt"/>
</dbReference>
<dbReference type="SMART" id="SM00320">
    <property type="entry name" value="WD40"/>
    <property type="match status" value="4"/>
</dbReference>
<dbReference type="InterPro" id="IPR049916">
    <property type="entry name" value="WDR72-like"/>
</dbReference>
<dbReference type="InterPro" id="IPR015943">
    <property type="entry name" value="WD40/YVTN_repeat-like_dom_sf"/>
</dbReference>
<feature type="repeat" description="WD" evidence="1">
    <location>
        <begin position="1300"/>
        <end position="1325"/>
    </location>
</feature>
<evidence type="ECO:0000313" key="5">
    <source>
        <dbReference type="Proteomes" id="UP001233271"/>
    </source>
</evidence>
<keyword evidence="1" id="KW-0853">WD repeat</keyword>
<dbReference type="Proteomes" id="UP001233271">
    <property type="component" value="Chromosome 3"/>
</dbReference>
<protein>
    <recommendedName>
        <fullName evidence="6">WD40 repeat-like protein</fullName>
    </recommendedName>
</protein>
<evidence type="ECO:0000256" key="1">
    <source>
        <dbReference type="PROSITE-ProRule" id="PRU00221"/>
    </source>
</evidence>
<feature type="region of interest" description="Disordered" evidence="3">
    <location>
        <begin position="454"/>
        <end position="499"/>
    </location>
</feature>
<feature type="region of interest" description="Disordered" evidence="3">
    <location>
        <begin position="696"/>
        <end position="717"/>
    </location>
</feature>
<reference evidence="4" key="1">
    <citation type="journal article" date="2023" name="BMC Genomics">
        <title>Chromosome-level genome assemblies of Cutaneotrichosporon spp. (Trichosporonales, Basidiomycota) reveal imbalanced evolution between nucleotide sequences and chromosome synteny.</title>
        <authorList>
            <person name="Kobayashi Y."/>
            <person name="Kayamori A."/>
            <person name="Aoki K."/>
            <person name="Shiwa Y."/>
            <person name="Matsutani M."/>
            <person name="Fujita N."/>
            <person name="Sugita T."/>
            <person name="Iwasaki W."/>
            <person name="Tanaka N."/>
            <person name="Takashima M."/>
        </authorList>
    </citation>
    <scope>NUCLEOTIDE SEQUENCE</scope>
    <source>
        <strain evidence="4">HIS019</strain>
    </source>
</reference>
<feature type="region of interest" description="Disordered" evidence="3">
    <location>
        <begin position="80"/>
        <end position="113"/>
    </location>
</feature>
<name>A0AA48L2Z4_9TREE</name>
<gene>
    <name evidence="4" type="ORF">CcaverHIS019_0310680</name>
</gene>
<dbReference type="Pfam" id="PF00400">
    <property type="entry name" value="WD40"/>
    <property type="match status" value="1"/>
</dbReference>
<dbReference type="RefSeq" id="XP_060456263.1">
    <property type="nucleotide sequence ID" value="XM_060599584.1"/>
</dbReference>
<dbReference type="GeneID" id="85494868"/>
<dbReference type="GO" id="GO:0005737">
    <property type="term" value="C:cytoplasm"/>
    <property type="evidence" value="ECO:0007669"/>
    <property type="project" value="TreeGrafter"/>
</dbReference>
<dbReference type="InterPro" id="IPR011047">
    <property type="entry name" value="Quinoprotein_ADH-like_sf"/>
</dbReference>
<keyword evidence="2" id="KW-0175">Coiled coil</keyword>
<proteinExistence type="predicted"/>
<feature type="compositionally biased region" description="Low complexity" evidence="3">
    <location>
        <begin position="80"/>
        <end position="100"/>
    </location>
</feature>
<evidence type="ECO:0008006" key="6">
    <source>
        <dbReference type="Google" id="ProtNLM"/>
    </source>
</evidence>
<feature type="region of interest" description="Disordered" evidence="3">
    <location>
        <begin position="271"/>
        <end position="293"/>
    </location>
</feature>
<dbReference type="PROSITE" id="PS50082">
    <property type="entry name" value="WD_REPEATS_2"/>
    <property type="match status" value="1"/>
</dbReference>
<dbReference type="EMBL" id="AP028214">
    <property type="protein sequence ID" value="BEI90998.1"/>
    <property type="molecule type" value="Genomic_DNA"/>
</dbReference>
<accession>A0AA48L2Z4</accession>
<evidence type="ECO:0000313" key="4">
    <source>
        <dbReference type="EMBL" id="BEI90998.1"/>
    </source>
</evidence>
<feature type="region of interest" description="Disordered" evidence="3">
    <location>
        <begin position="198"/>
        <end position="220"/>
    </location>
</feature>
<dbReference type="Gene3D" id="2.130.10.10">
    <property type="entry name" value="YVTN repeat-like/Quinoprotein amine dehydrogenase"/>
    <property type="match status" value="2"/>
</dbReference>
<dbReference type="PANTHER" id="PTHR44099">
    <property type="entry name" value="RABCONNECTIN-3B, ISOFORM A"/>
    <property type="match status" value="1"/>
</dbReference>